<dbReference type="EMBL" id="MEUW01000018">
    <property type="protein sequence ID" value="OGC44516.1"/>
    <property type="molecule type" value="Genomic_DNA"/>
</dbReference>
<dbReference type="AlphaFoldDB" id="A0A1F4UHW3"/>
<gene>
    <name evidence="1" type="ORF">A2V54_01950</name>
</gene>
<organism evidence="1 2">
    <name type="scientific">candidate division WWE3 bacterium RBG_19FT_COMBO_53_11</name>
    <dbReference type="NCBI Taxonomy" id="1802613"/>
    <lineage>
        <taxon>Bacteria</taxon>
        <taxon>Katanobacteria</taxon>
    </lineage>
</organism>
<protein>
    <submittedName>
        <fullName evidence="1">Uncharacterized protein</fullName>
    </submittedName>
</protein>
<accession>A0A1F4UHW3</accession>
<proteinExistence type="predicted"/>
<reference evidence="1 2" key="1">
    <citation type="journal article" date="2016" name="Nat. Commun.">
        <title>Thousands of microbial genomes shed light on interconnected biogeochemical processes in an aquifer system.</title>
        <authorList>
            <person name="Anantharaman K."/>
            <person name="Brown C.T."/>
            <person name="Hug L.A."/>
            <person name="Sharon I."/>
            <person name="Castelle C.J."/>
            <person name="Probst A.J."/>
            <person name="Thomas B.C."/>
            <person name="Singh A."/>
            <person name="Wilkins M.J."/>
            <person name="Karaoz U."/>
            <person name="Brodie E.L."/>
            <person name="Williams K.H."/>
            <person name="Hubbard S.S."/>
            <person name="Banfield J.F."/>
        </authorList>
    </citation>
    <scope>NUCLEOTIDE SEQUENCE [LARGE SCALE GENOMIC DNA]</scope>
</reference>
<dbReference type="STRING" id="1802613.A2V54_01950"/>
<evidence type="ECO:0000313" key="1">
    <source>
        <dbReference type="EMBL" id="OGC44516.1"/>
    </source>
</evidence>
<evidence type="ECO:0000313" key="2">
    <source>
        <dbReference type="Proteomes" id="UP000176583"/>
    </source>
</evidence>
<dbReference type="Proteomes" id="UP000176583">
    <property type="component" value="Unassembled WGS sequence"/>
</dbReference>
<sequence>MTRSPNVHIRYILFIRGTGKFVREFVNTTSKDATFYLVRRVKEGDQPISDPLAVAKVVSPLPHYLRLTAAGLVVGMLFAQGWSGIRRRNLHRRELGTLLSQSPPSTAAVLYAHWQSRGDYRYFLEAIQFYRKGFWGRPRPLDWFRTTFILYSGRVVPASQIKETFEYLVSEEVQRESVP</sequence>
<comment type="caution">
    <text evidence="1">The sequence shown here is derived from an EMBL/GenBank/DDBJ whole genome shotgun (WGS) entry which is preliminary data.</text>
</comment>
<name>A0A1F4UHW3_UNCKA</name>